<dbReference type="EMBL" id="BGZK01000776">
    <property type="protein sequence ID" value="GBP59988.1"/>
    <property type="molecule type" value="Genomic_DNA"/>
</dbReference>
<gene>
    <name evidence="1" type="ORF">EVAR_41270_1</name>
</gene>
<organism evidence="1 2">
    <name type="scientific">Eumeta variegata</name>
    <name type="common">Bagworm moth</name>
    <name type="synonym">Eumeta japonica</name>
    <dbReference type="NCBI Taxonomy" id="151549"/>
    <lineage>
        <taxon>Eukaryota</taxon>
        <taxon>Metazoa</taxon>
        <taxon>Ecdysozoa</taxon>
        <taxon>Arthropoda</taxon>
        <taxon>Hexapoda</taxon>
        <taxon>Insecta</taxon>
        <taxon>Pterygota</taxon>
        <taxon>Neoptera</taxon>
        <taxon>Endopterygota</taxon>
        <taxon>Lepidoptera</taxon>
        <taxon>Glossata</taxon>
        <taxon>Ditrysia</taxon>
        <taxon>Tineoidea</taxon>
        <taxon>Psychidae</taxon>
        <taxon>Oiketicinae</taxon>
        <taxon>Eumeta</taxon>
    </lineage>
</organism>
<sequence>MGIGIKSENAIAIDNGTDIVVEGGTGVTVERDPGSELKMGLGDKPVCDPLCEVPGVNDSMNSSQEYP</sequence>
<comment type="caution">
    <text evidence="1">The sequence shown here is derived from an EMBL/GenBank/DDBJ whole genome shotgun (WGS) entry which is preliminary data.</text>
</comment>
<evidence type="ECO:0000313" key="1">
    <source>
        <dbReference type="EMBL" id="GBP59988.1"/>
    </source>
</evidence>
<dbReference type="AlphaFoldDB" id="A0A4C1X866"/>
<proteinExistence type="predicted"/>
<name>A0A4C1X866_EUMVA</name>
<protein>
    <submittedName>
        <fullName evidence="1">Uncharacterized protein</fullName>
    </submittedName>
</protein>
<accession>A0A4C1X866</accession>
<evidence type="ECO:0000313" key="2">
    <source>
        <dbReference type="Proteomes" id="UP000299102"/>
    </source>
</evidence>
<dbReference type="Proteomes" id="UP000299102">
    <property type="component" value="Unassembled WGS sequence"/>
</dbReference>
<keyword evidence="2" id="KW-1185">Reference proteome</keyword>
<reference evidence="1 2" key="1">
    <citation type="journal article" date="2019" name="Commun. Biol.">
        <title>The bagworm genome reveals a unique fibroin gene that provides high tensile strength.</title>
        <authorList>
            <person name="Kono N."/>
            <person name="Nakamura H."/>
            <person name="Ohtoshi R."/>
            <person name="Tomita M."/>
            <person name="Numata K."/>
            <person name="Arakawa K."/>
        </authorList>
    </citation>
    <scope>NUCLEOTIDE SEQUENCE [LARGE SCALE GENOMIC DNA]</scope>
</reference>